<evidence type="ECO:0000313" key="5">
    <source>
        <dbReference type="EMBL" id="MCJ2542045.1"/>
    </source>
</evidence>
<dbReference type="PIRSF" id="PIRSF006779">
    <property type="entry name" value="UCP006779"/>
    <property type="match status" value="1"/>
</dbReference>
<protein>
    <submittedName>
        <fullName evidence="5">SAM-dependent chlorinase/fluorinase</fullName>
    </submittedName>
</protein>
<evidence type="ECO:0000256" key="2">
    <source>
        <dbReference type="ARBA" id="ARBA00024035"/>
    </source>
</evidence>
<keyword evidence="6" id="KW-1185">Reference proteome</keyword>
<dbReference type="RefSeq" id="WP_279611226.1">
    <property type="nucleotide sequence ID" value="NZ_JAFIRA010000006.1"/>
</dbReference>
<reference evidence="5" key="1">
    <citation type="submission" date="2021-02" db="EMBL/GenBank/DDBJ databases">
        <title>The CRISPR/cas machinery reduction and long-range gene transfer in the hot spring cyanobacterium Synechococcus.</title>
        <authorList>
            <person name="Dvorak P."/>
            <person name="Jahodarova E."/>
            <person name="Hasler P."/>
            <person name="Poulickova A."/>
        </authorList>
    </citation>
    <scope>NUCLEOTIDE SEQUENCE</scope>
    <source>
        <strain evidence="5">Rupite</strain>
    </source>
</reference>
<organism evidence="5 6">
    <name type="scientific">Thermostichus vulcanus str. 'Rupite'</name>
    <dbReference type="NCBI Taxonomy" id="2813851"/>
    <lineage>
        <taxon>Bacteria</taxon>
        <taxon>Bacillati</taxon>
        <taxon>Cyanobacteriota</taxon>
        <taxon>Cyanophyceae</taxon>
        <taxon>Thermostichales</taxon>
        <taxon>Thermostichaceae</taxon>
        <taxon>Thermostichus</taxon>
    </lineage>
</organism>
<dbReference type="EMBL" id="JAFIRA010000006">
    <property type="protein sequence ID" value="MCJ2542045.1"/>
    <property type="molecule type" value="Genomic_DNA"/>
</dbReference>
<comment type="similarity">
    <text evidence="2">Belongs to the SAM hydrolase / SAM-dependent halogenase family.</text>
</comment>
<feature type="domain" description="S-adenosyl-l-methionine hydroxide adenosyltransferase C-terminal" evidence="4">
    <location>
        <begin position="179"/>
        <end position="257"/>
    </location>
</feature>
<feature type="domain" description="S-adenosyl-l-methionine hydroxide adenosyltransferase N-terminal" evidence="3">
    <location>
        <begin position="6"/>
        <end position="152"/>
    </location>
</feature>
<dbReference type="InterPro" id="IPR046469">
    <property type="entry name" value="SAM_HAT_N"/>
</dbReference>
<dbReference type="InterPro" id="IPR023227">
    <property type="entry name" value="SAM_OH_AdoTrfase_C_sf"/>
</dbReference>
<dbReference type="PANTHER" id="PTHR35092:SF1">
    <property type="entry name" value="CHLORINASE MJ1651"/>
    <property type="match status" value="1"/>
</dbReference>
<dbReference type="SUPFAM" id="SSF101852">
    <property type="entry name" value="Bacterial fluorinating enzyme, C-terminal domain"/>
    <property type="match status" value="1"/>
</dbReference>
<evidence type="ECO:0000259" key="4">
    <source>
        <dbReference type="Pfam" id="PF20257"/>
    </source>
</evidence>
<evidence type="ECO:0000259" key="3">
    <source>
        <dbReference type="Pfam" id="PF01887"/>
    </source>
</evidence>
<dbReference type="Gene3D" id="2.40.30.90">
    <property type="entry name" value="Bacterial fluorinating enzyme like"/>
    <property type="match status" value="1"/>
</dbReference>
<comment type="caution">
    <text evidence="5">The sequence shown here is derived from an EMBL/GenBank/DDBJ whole genome shotgun (WGS) entry which is preliminary data.</text>
</comment>
<dbReference type="InterPro" id="IPR002747">
    <property type="entry name" value="SAM_OH_AdoTrfase"/>
</dbReference>
<dbReference type="InterPro" id="IPR046470">
    <property type="entry name" value="SAM_HAT_C"/>
</dbReference>
<dbReference type="InterPro" id="IPR023228">
    <property type="entry name" value="SAM_OH_AdoTrfase_N_sf"/>
</dbReference>
<dbReference type="Pfam" id="PF01887">
    <property type="entry name" value="SAM_HAT_N"/>
    <property type="match status" value="1"/>
</dbReference>
<sequence>MQNPWISLLTDFGLQDPYVGIMKGVIHTLAPQAELIDLTHGIPPQDVAAARFALMTAYSYLPQGTIHLAVVDPGVGSNRRAVALQITQGYLVGPDNGLFSGVLAQSPPLAAVQLNNSRYWRTPTPSSTFHGRDIFAPAAAHLANGIPLSELGDPLNPAELTRLDWPEPQPTPSGYQAVIQAIDHFGNCITTLPESLLRGRNWRVWVRETWIPLGSTFASSSVGNLIAVVGSSGWLEIAQNQGNASQALHLRVGDEIRVDWA</sequence>
<dbReference type="PANTHER" id="PTHR35092">
    <property type="entry name" value="CHLORINASE MJ1651"/>
    <property type="match status" value="1"/>
</dbReference>
<gene>
    <name evidence="5" type="ORF">JX360_03845</name>
</gene>
<name>A0ABT0C8D6_THEVL</name>
<proteinExistence type="inferred from homology"/>
<dbReference type="SUPFAM" id="SSF102522">
    <property type="entry name" value="Bacterial fluorinating enzyme, N-terminal domain"/>
    <property type="match status" value="1"/>
</dbReference>
<dbReference type="Gene3D" id="3.40.50.10790">
    <property type="entry name" value="S-adenosyl-l-methionine hydroxide adenosyltransferase, N-terminal"/>
    <property type="match status" value="1"/>
</dbReference>
<accession>A0ABT0C8D6</accession>
<evidence type="ECO:0000256" key="1">
    <source>
        <dbReference type="ARBA" id="ARBA00022691"/>
    </source>
</evidence>
<dbReference type="Pfam" id="PF20257">
    <property type="entry name" value="SAM_HAT_C"/>
    <property type="match status" value="1"/>
</dbReference>
<evidence type="ECO:0000313" key="6">
    <source>
        <dbReference type="Proteomes" id="UP000830835"/>
    </source>
</evidence>
<keyword evidence="1" id="KW-0949">S-adenosyl-L-methionine</keyword>
<dbReference type="Proteomes" id="UP000830835">
    <property type="component" value="Unassembled WGS sequence"/>
</dbReference>